<evidence type="ECO:0008006" key="7">
    <source>
        <dbReference type="Google" id="ProtNLM"/>
    </source>
</evidence>
<dbReference type="InterPro" id="IPR003742">
    <property type="entry name" value="RlmH-like"/>
</dbReference>
<dbReference type="InterPro" id="IPR029026">
    <property type="entry name" value="tRNA_m1G_MTases_N"/>
</dbReference>
<accession>A0AAW1J9I6</accession>
<dbReference type="Proteomes" id="UP001443914">
    <property type="component" value="Unassembled WGS sequence"/>
</dbReference>
<name>A0AAW1J9I6_SAPOF</name>
<keyword evidence="1" id="KW-0489">Methyltransferase</keyword>
<dbReference type="PANTHER" id="PTHR33603:SF1">
    <property type="entry name" value="RIBOSOMAL RNA LARGE SUBUNIT METHYLTRANSFERASE H"/>
    <property type="match status" value="1"/>
</dbReference>
<dbReference type="SUPFAM" id="SSF75217">
    <property type="entry name" value="alpha/beta knot"/>
    <property type="match status" value="1"/>
</dbReference>
<dbReference type="GO" id="GO:0006364">
    <property type="term" value="P:rRNA processing"/>
    <property type="evidence" value="ECO:0007669"/>
    <property type="project" value="InterPro"/>
</dbReference>
<dbReference type="Gene3D" id="3.40.1280.10">
    <property type="match status" value="1"/>
</dbReference>
<dbReference type="AlphaFoldDB" id="A0AAW1J9I6"/>
<keyword evidence="3" id="KW-0949">S-adenosyl-L-methionine</keyword>
<evidence type="ECO:0000256" key="3">
    <source>
        <dbReference type="ARBA" id="ARBA00022691"/>
    </source>
</evidence>
<dbReference type="GO" id="GO:0032259">
    <property type="term" value="P:methylation"/>
    <property type="evidence" value="ECO:0007669"/>
    <property type="project" value="UniProtKB-KW"/>
</dbReference>
<comment type="caution">
    <text evidence="5">The sequence shown here is derived from an EMBL/GenBank/DDBJ whole genome shotgun (WGS) entry which is preliminary data.</text>
</comment>
<gene>
    <name evidence="5" type="ORF">RND81_08G187600</name>
</gene>
<keyword evidence="2" id="KW-0808">Transferase</keyword>
<dbReference type="Pfam" id="PF02590">
    <property type="entry name" value="SPOUT_MTase"/>
    <property type="match status" value="1"/>
</dbReference>
<protein>
    <recommendedName>
        <fullName evidence="7">RNA methyltransferase At5g10620</fullName>
    </recommendedName>
</protein>
<sequence length="189" mass="21338">MAVSVMGGHLPYIHNSSDNSDVKLCKYTGHSLREVPIRVITVGKKRSRGVQLIVDEYKEKLQHYCNIDDILIRSNPRNARDAKAQTEDEDGAVLGLIKTNDWVVILDERGQDVSSERLAEFIGDAGFTGAERMLFCIGGPYGHGRQLRQRANQSIKLSSLILNHQIALVVLMEQLYRAWTILKGQKYHH</sequence>
<organism evidence="5 6">
    <name type="scientific">Saponaria officinalis</name>
    <name type="common">Common soapwort</name>
    <name type="synonym">Lychnis saponaria</name>
    <dbReference type="NCBI Taxonomy" id="3572"/>
    <lineage>
        <taxon>Eukaryota</taxon>
        <taxon>Viridiplantae</taxon>
        <taxon>Streptophyta</taxon>
        <taxon>Embryophyta</taxon>
        <taxon>Tracheophyta</taxon>
        <taxon>Spermatophyta</taxon>
        <taxon>Magnoliopsida</taxon>
        <taxon>eudicotyledons</taxon>
        <taxon>Gunneridae</taxon>
        <taxon>Pentapetalae</taxon>
        <taxon>Caryophyllales</taxon>
        <taxon>Caryophyllaceae</taxon>
        <taxon>Caryophylleae</taxon>
        <taxon>Saponaria</taxon>
    </lineage>
</organism>
<evidence type="ECO:0000256" key="2">
    <source>
        <dbReference type="ARBA" id="ARBA00022679"/>
    </source>
</evidence>
<evidence type="ECO:0000313" key="5">
    <source>
        <dbReference type="EMBL" id="KAK9699657.1"/>
    </source>
</evidence>
<proteinExistence type="inferred from homology"/>
<dbReference type="HAMAP" id="MF_00658">
    <property type="entry name" value="23SrRNA_methyltr_H"/>
    <property type="match status" value="1"/>
</dbReference>
<evidence type="ECO:0000256" key="1">
    <source>
        <dbReference type="ARBA" id="ARBA00022603"/>
    </source>
</evidence>
<dbReference type="SFLD" id="SFLDS00070">
    <property type="entry name" value="SPOUT_Methyltransferase"/>
    <property type="match status" value="1"/>
</dbReference>
<dbReference type="EMBL" id="JBDFQZ010000008">
    <property type="protein sequence ID" value="KAK9699657.1"/>
    <property type="molecule type" value="Genomic_DNA"/>
</dbReference>
<dbReference type="PIRSF" id="PIRSF004505">
    <property type="entry name" value="MT_bac"/>
    <property type="match status" value="1"/>
</dbReference>
<dbReference type="InterPro" id="IPR029028">
    <property type="entry name" value="Alpha/beta_knot_MTases"/>
</dbReference>
<comment type="similarity">
    <text evidence="4">Belongs to the RNA methyltransferase RlmH family.</text>
</comment>
<evidence type="ECO:0000313" key="6">
    <source>
        <dbReference type="Proteomes" id="UP001443914"/>
    </source>
</evidence>
<keyword evidence="6" id="KW-1185">Reference proteome</keyword>
<reference evidence="5" key="1">
    <citation type="submission" date="2024-03" db="EMBL/GenBank/DDBJ databases">
        <title>WGS assembly of Saponaria officinalis var. Norfolk2.</title>
        <authorList>
            <person name="Jenkins J."/>
            <person name="Shu S."/>
            <person name="Grimwood J."/>
            <person name="Barry K."/>
            <person name="Goodstein D."/>
            <person name="Schmutz J."/>
            <person name="Leebens-Mack J."/>
            <person name="Osbourn A."/>
        </authorList>
    </citation>
    <scope>NUCLEOTIDE SEQUENCE [LARGE SCALE GENOMIC DNA]</scope>
    <source>
        <strain evidence="5">JIC</strain>
    </source>
</reference>
<dbReference type="GO" id="GO:0008168">
    <property type="term" value="F:methyltransferase activity"/>
    <property type="evidence" value="ECO:0007669"/>
    <property type="project" value="UniProtKB-KW"/>
</dbReference>
<dbReference type="CDD" id="cd18081">
    <property type="entry name" value="RlmH-like"/>
    <property type="match status" value="1"/>
</dbReference>
<evidence type="ECO:0000256" key="4">
    <source>
        <dbReference type="ARBA" id="ARBA00038303"/>
    </source>
</evidence>
<dbReference type="PANTHER" id="PTHR33603">
    <property type="entry name" value="METHYLTRANSFERASE"/>
    <property type="match status" value="1"/>
</dbReference>